<proteinExistence type="predicted"/>
<protein>
    <submittedName>
        <fullName evidence="1">Uncharacterized protein</fullName>
    </submittedName>
</protein>
<evidence type="ECO:0000313" key="1">
    <source>
        <dbReference type="EMBL" id="TGY00871.1"/>
    </source>
</evidence>
<evidence type="ECO:0000313" key="2">
    <source>
        <dbReference type="Proteomes" id="UP000307720"/>
    </source>
</evidence>
<reference evidence="1" key="1">
    <citation type="submission" date="2019-04" db="EMBL/GenBank/DDBJ databases">
        <title>Microbes associate with the intestines of laboratory mice.</title>
        <authorList>
            <person name="Navarre W."/>
            <person name="Wong E."/>
            <person name="Huang K."/>
            <person name="Tropini C."/>
            <person name="Ng K."/>
            <person name="Yu B."/>
        </authorList>
    </citation>
    <scope>NUCLEOTIDE SEQUENCE</scope>
    <source>
        <strain evidence="1">NM72_1-8</strain>
    </source>
</reference>
<comment type="caution">
    <text evidence="1">The sequence shown here is derived from an EMBL/GenBank/DDBJ whole genome shotgun (WGS) entry which is preliminary data.</text>
</comment>
<dbReference type="Proteomes" id="UP000307720">
    <property type="component" value="Unassembled WGS sequence"/>
</dbReference>
<name>A0AC61R423_9FIRM</name>
<gene>
    <name evidence="1" type="ORF">E5357_01520</name>
</gene>
<organism evidence="1 2">
    <name type="scientific">Hominisplanchenecus murintestinalis</name>
    <dbReference type="NCBI Taxonomy" id="2941517"/>
    <lineage>
        <taxon>Bacteria</taxon>
        <taxon>Bacillati</taxon>
        <taxon>Bacillota</taxon>
        <taxon>Clostridia</taxon>
        <taxon>Lachnospirales</taxon>
        <taxon>Lachnospiraceae</taxon>
        <taxon>Hominisplanchenecus</taxon>
    </lineage>
</organism>
<accession>A0AC61R423</accession>
<sequence>MKQEPDIPGKVMEYPVPYHIIQAGKPFRQEPGRFFRTGKGQANERDRRQNTGGTIQRAAGLGREYGAKEQNQKKGGEETR</sequence>
<dbReference type="EMBL" id="SRZB01000001">
    <property type="protein sequence ID" value="TGY00871.1"/>
    <property type="molecule type" value="Genomic_DNA"/>
</dbReference>
<keyword evidence="2" id="KW-1185">Reference proteome</keyword>